<dbReference type="Pfam" id="PF03732">
    <property type="entry name" value="Retrotrans_gag"/>
    <property type="match status" value="1"/>
</dbReference>
<dbReference type="AlphaFoldDB" id="A0A426YKG7"/>
<dbReference type="PANTHER" id="PTHR33223">
    <property type="entry name" value="CCHC-TYPE DOMAIN-CONTAINING PROTEIN"/>
    <property type="match status" value="1"/>
</dbReference>
<dbReference type="EMBL" id="AMZH03011822">
    <property type="protein sequence ID" value="RRT52157.1"/>
    <property type="molecule type" value="Genomic_DNA"/>
</dbReference>
<organism evidence="2 3">
    <name type="scientific">Ensete ventricosum</name>
    <name type="common">Abyssinian banana</name>
    <name type="synonym">Musa ensete</name>
    <dbReference type="NCBI Taxonomy" id="4639"/>
    <lineage>
        <taxon>Eukaryota</taxon>
        <taxon>Viridiplantae</taxon>
        <taxon>Streptophyta</taxon>
        <taxon>Embryophyta</taxon>
        <taxon>Tracheophyta</taxon>
        <taxon>Spermatophyta</taxon>
        <taxon>Magnoliopsida</taxon>
        <taxon>Liliopsida</taxon>
        <taxon>Zingiberales</taxon>
        <taxon>Musaceae</taxon>
        <taxon>Ensete</taxon>
    </lineage>
</organism>
<proteinExistence type="predicted"/>
<comment type="caution">
    <text evidence="2">The sequence shown here is derived from an EMBL/GenBank/DDBJ whole genome shotgun (WGS) entry which is preliminary data.</text>
</comment>
<dbReference type="InterPro" id="IPR005162">
    <property type="entry name" value="Retrotrans_gag_dom"/>
</dbReference>
<gene>
    <name evidence="2" type="ORF">B296_00047807</name>
</gene>
<feature type="non-terminal residue" evidence="2">
    <location>
        <position position="1"/>
    </location>
</feature>
<accession>A0A426YKG7</accession>
<reference evidence="2 3" key="1">
    <citation type="journal article" date="2014" name="Agronomy (Basel)">
        <title>A Draft Genome Sequence for Ensete ventricosum, the Drought-Tolerant Tree Against Hunger.</title>
        <authorList>
            <person name="Harrison J."/>
            <person name="Moore K.A."/>
            <person name="Paszkiewicz K."/>
            <person name="Jones T."/>
            <person name="Grant M."/>
            <person name="Ambacheew D."/>
            <person name="Muzemil S."/>
            <person name="Studholme D.J."/>
        </authorList>
    </citation>
    <scope>NUCLEOTIDE SEQUENCE [LARGE SCALE GENOMIC DNA]</scope>
</reference>
<sequence length="405" mass="45948">CPLKKQEDAVGRNAPRRCDFLYLPTGPTGPHIPWSIVRQRRYQRRRRTRQCVDRRQYQWSAVRRVEAGASAVSVGQREINTRPTACSVRQQRLITVDRPIAIERFPMKTRKVVMLGIHFRKIVYTVIVAVIRIRVRPMYASKPDRLCARLAARTTDGIVRCSDIVSNKEDKGFRYGYPVIITIKALAPRLYGAGDRKINHRNNLTIGGFSSPASNLVPFVVTTEAFLGLTSQVQALAENKSAKSIRGLTRSRRRSLNQEGRLEKALKAVLHSLPRYKASLSRATFKLPTLEPYDGNGDPTEHIAAFRTQMALYDTFDALMCRAFPTTLRGPTRTWYSRLKPTFISSFDLLAKEFELNFLTSARPKPTTASLLGLIQGSDEPLFQFVRWFTSQVQGIPYLHPSLAI</sequence>
<evidence type="ECO:0000313" key="2">
    <source>
        <dbReference type="EMBL" id="RRT52157.1"/>
    </source>
</evidence>
<evidence type="ECO:0000259" key="1">
    <source>
        <dbReference type="Pfam" id="PF03732"/>
    </source>
</evidence>
<dbReference type="PANTHER" id="PTHR33223:SF10">
    <property type="entry name" value="AMINOTRANSFERASE-LIKE PLANT MOBILE DOMAIN-CONTAINING PROTEIN"/>
    <property type="match status" value="1"/>
</dbReference>
<evidence type="ECO:0000313" key="3">
    <source>
        <dbReference type="Proteomes" id="UP000287651"/>
    </source>
</evidence>
<protein>
    <recommendedName>
        <fullName evidence="1">Retrotransposon gag domain-containing protein</fullName>
    </recommendedName>
</protein>
<name>A0A426YKG7_ENSVE</name>
<dbReference type="Proteomes" id="UP000287651">
    <property type="component" value="Unassembled WGS sequence"/>
</dbReference>
<feature type="domain" description="Retrotransposon gag" evidence="1">
    <location>
        <begin position="323"/>
        <end position="397"/>
    </location>
</feature>